<keyword evidence="3 10" id="KW-0479">Metal-binding</keyword>
<dbReference type="PIRSF" id="PIRSF006293">
    <property type="entry name" value="ExsB"/>
    <property type="match status" value="1"/>
</dbReference>
<dbReference type="SUPFAM" id="SSF52402">
    <property type="entry name" value="Adenine nucleotide alpha hydrolases-like"/>
    <property type="match status" value="1"/>
</dbReference>
<keyword evidence="10" id="KW-0671">Queuosine biosynthesis</keyword>
<dbReference type="HAMAP" id="MF_01633">
    <property type="entry name" value="QueC"/>
    <property type="match status" value="1"/>
</dbReference>
<dbReference type="Pfam" id="PF06508">
    <property type="entry name" value="QueC"/>
    <property type="match status" value="1"/>
</dbReference>
<dbReference type="PANTHER" id="PTHR42914">
    <property type="entry name" value="7-CYANO-7-DEAZAGUANINE SYNTHASE"/>
    <property type="match status" value="1"/>
</dbReference>
<dbReference type="CDD" id="cd01995">
    <property type="entry name" value="QueC-like"/>
    <property type="match status" value="1"/>
</dbReference>
<evidence type="ECO:0000256" key="8">
    <source>
        <dbReference type="ARBA" id="ARBA00039149"/>
    </source>
</evidence>
<evidence type="ECO:0000256" key="9">
    <source>
        <dbReference type="ARBA" id="ARBA00047890"/>
    </source>
</evidence>
<evidence type="ECO:0000256" key="6">
    <source>
        <dbReference type="ARBA" id="ARBA00022840"/>
    </source>
</evidence>
<evidence type="ECO:0000313" key="11">
    <source>
        <dbReference type="EMBL" id="WUG94868.1"/>
    </source>
</evidence>
<keyword evidence="4 10" id="KW-0547">Nucleotide-binding</keyword>
<dbReference type="NCBIfam" id="TIGR00364">
    <property type="entry name" value="7-cyano-7-deazaguanine synthase QueC"/>
    <property type="match status" value="1"/>
</dbReference>
<keyword evidence="6 10" id="KW-0067">ATP-binding</keyword>
<evidence type="ECO:0000256" key="7">
    <source>
        <dbReference type="ARBA" id="ARBA00037993"/>
    </source>
</evidence>
<keyword evidence="2 10" id="KW-0436">Ligase</keyword>
<dbReference type="EMBL" id="CP107906">
    <property type="protein sequence ID" value="WUG94868.1"/>
    <property type="molecule type" value="Genomic_DNA"/>
</dbReference>
<dbReference type="EC" id="6.3.4.20" evidence="8 10"/>
<dbReference type="Gene3D" id="3.40.50.620">
    <property type="entry name" value="HUPs"/>
    <property type="match status" value="1"/>
</dbReference>
<sequence length="248" mass="26900">MKAQDAARDDAGRDPFTAVVVLSGGMDSTTLLAHFAALRFRLVAVTVEYGQRHRKEIDSARRIAQHYCAEHHVLELAGFGALLTGVALTDDQVAVPDGHFAEEAMRATVVPNRNAVLANLAASVAVARRADLVALGMHAGDHFVYPDCRPAFVDALRHLVAVANEGFAAPRIEAPFMTWSKADIARHGVRLGAPLELSWSCYKGGDIHCGTCGTCYERREAFRKADLFDPTEYLDGVTRFAAPDRTPA</sequence>
<keyword evidence="12" id="KW-1185">Reference proteome</keyword>
<name>A0ABZ1NSZ8_STRVL</name>
<dbReference type="Proteomes" id="UP001341259">
    <property type="component" value="Chromosome"/>
</dbReference>
<reference evidence="11 12" key="1">
    <citation type="submission" date="2022-10" db="EMBL/GenBank/DDBJ databases">
        <title>The complete genomes of actinobacterial strains from the NBC collection.</title>
        <authorList>
            <person name="Joergensen T.S."/>
            <person name="Alvarez Arevalo M."/>
            <person name="Sterndorff E.B."/>
            <person name="Faurdal D."/>
            <person name="Vuksanovic O."/>
            <person name="Mourched A.-S."/>
            <person name="Charusanti P."/>
            <person name="Shaw S."/>
            <person name="Blin K."/>
            <person name="Weber T."/>
        </authorList>
    </citation>
    <scope>NUCLEOTIDE SEQUENCE [LARGE SCALE GENOMIC DNA]</scope>
    <source>
        <strain evidence="11 12">NBC_00456</strain>
    </source>
</reference>
<comment type="catalytic activity">
    <reaction evidence="9 10">
        <text>7-carboxy-7-carbaguanine + NH4(+) + 2 ATP = 7-cyano-7-carbaguanine + 2 AMP + 2 diphosphate + 2 H(+)</text>
        <dbReference type="Rhea" id="RHEA:27982"/>
        <dbReference type="ChEBI" id="CHEBI:15378"/>
        <dbReference type="ChEBI" id="CHEBI:28938"/>
        <dbReference type="ChEBI" id="CHEBI:30616"/>
        <dbReference type="ChEBI" id="CHEBI:33019"/>
        <dbReference type="ChEBI" id="CHEBI:45075"/>
        <dbReference type="ChEBI" id="CHEBI:61036"/>
        <dbReference type="ChEBI" id="CHEBI:456215"/>
        <dbReference type="EC" id="6.3.4.20"/>
    </reaction>
</comment>
<keyword evidence="5 10" id="KW-0862">Zinc</keyword>
<evidence type="ECO:0000256" key="3">
    <source>
        <dbReference type="ARBA" id="ARBA00022723"/>
    </source>
</evidence>
<dbReference type="InterPro" id="IPR018317">
    <property type="entry name" value="QueC"/>
</dbReference>
<comment type="similarity">
    <text evidence="7 10">Belongs to the QueC family.</text>
</comment>
<evidence type="ECO:0000256" key="1">
    <source>
        <dbReference type="ARBA" id="ARBA00005061"/>
    </source>
</evidence>
<evidence type="ECO:0000256" key="2">
    <source>
        <dbReference type="ARBA" id="ARBA00022598"/>
    </source>
</evidence>
<organism evidence="11 12">
    <name type="scientific">Streptomyces violaceus</name>
    <name type="common">Streptomyces venezuelae</name>
    <dbReference type="NCBI Taxonomy" id="1936"/>
    <lineage>
        <taxon>Bacteria</taxon>
        <taxon>Bacillati</taxon>
        <taxon>Actinomycetota</taxon>
        <taxon>Actinomycetes</taxon>
        <taxon>Kitasatosporales</taxon>
        <taxon>Streptomycetaceae</taxon>
        <taxon>Streptomyces</taxon>
    </lineage>
</organism>
<comment type="pathway">
    <text evidence="1 10">Purine metabolism; 7-cyano-7-deazaguanine biosynthesis.</text>
</comment>
<dbReference type="RefSeq" id="WP_328339771.1">
    <property type="nucleotide sequence ID" value="NZ_CP107906.1"/>
</dbReference>
<evidence type="ECO:0000313" key="12">
    <source>
        <dbReference type="Proteomes" id="UP001341259"/>
    </source>
</evidence>
<comment type="cofactor">
    <cofactor evidence="10">
        <name>Zn(2+)</name>
        <dbReference type="ChEBI" id="CHEBI:29105"/>
    </cofactor>
    <text evidence="10">Binds 1 zinc ion per subunit.</text>
</comment>
<dbReference type="InterPro" id="IPR014729">
    <property type="entry name" value="Rossmann-like_a/b/a_fold"/>
</dbReference>
<dbReference type="PANTHER" id="PTHR42914:SF1">
    <property type="entry name" value="7-CYANO-7-DEAZAGUANINE SYNTHASE"/>
    <property type="match status" value="1"/>
</dbReference>
<feature type="binding site" evidence="10">
    <location>
        <begin position="22"/>
        <end position="32"/>
    </location>
    <ligand>
        <name>ATP</name>
        <dbReference type="ChEBI" id="CHEBI:30616"/>
    </ligand>
</feature>
<protein>
    <recommendedName>
        <fullName evidence="8 10">7-cyano-7-deazaguanine synthase</fullName>
        <ecNumber evidence="8 10">6.3.4.20</ecNumber>
    </recommendedName>
    <alternativeName>
        <fullName evidence="10">7-cyano-7-carbaguanine synthase</fullName>
    </alternativeName>
    <alternativeName>
        <fullName evidence="10">PreQ(0) synthase</fullName>
    </alternativeName>
    <alternativeName>
        <fullName evidence="10">Queuosine biosynthesis protein QueC</fullName>
    </alternativeName>
</protein>
<feature type="binding site" evidence="10">
    <location>
        <position position="212"/>
    </location>
    <ligand>
        <name>Zn(2+)</name>
        <dbReference type="ChEBI" id="CHEBI:29105"/>
    </ligand>
</feature>
<evidence type="ECO:0000256" key="4">
    <source>
        <dbReference type="ARBA" id="ARBA00022741"/>
    </source>
</evidence>
<feature type="binding site" evidence="10">
    <location>
        <position position="201"/>
    </location>
    <ligand>
        <name>Zn(2+)</name>
        <dbReference type="ChEBI" id="CHEBI:29105"/>
    </ligand>
</feature>
<accession>A0ABZ1NSZ8</accession>
<evidence type="ECO:0000256" key="5">
    <source>
        <dbReference type="ARBA" id="ARBA00022833"/>
    </source>
</evidence>
<evidence type="ECO:0000256" key="10">
    <source>
        <dbReference type="HAMAP-Rule" id="MF_01633"/>
    </source>
</evidence>
<proteinExistence type="inferred from homology"/>
<feature type="binding site" evidence="10">
    <location>
        <position position="209"/>
    </location>
    <ligand>
        <name>Zn(2+)</name>
        <dbReference type="ChEBI" id="CHEBI:29105"/>
    </ligand>
</feature>
<dbReference type="GO" id="GO:0016874">
    <property type="term" value="F:ligase activity"/>
    <property type="evidence" value="ECO:0007669"/>
    <property type="project" value="UniProtKB-KW"/>
</dbReference>
<comment type="function">
    <text evidence="10">Catalyzes the ATP-dependent conversion of 7-carboxy-7-deazaguanine (CDG) to 7-cyano-7-deazaguanine (preQ(0)).</text>
</comment>
<feature type="binding site" evidence="10">
    <location>
        <position position="215"/>
    </location>
    <ligand>
        <name>Zn(2+)</name>
        <dbReference type="ChEBI" id="CHEBI:29105"/>
    </ligand>
</feature>
<gene>
    <name evidence="10 11" type="primary">queC</name>
    <name evidence="11" type="ORF">OHB29_18420</name>
</gene>